<dbReference type="GO" id="GO:0007165">
    <property type="term" value="P:signal transduction"/>
    <property type="evidence" value="ECO:0007669"/>
    <property type="project" value="TreeGrafter"/>
</dbReference>
<keyword evidence="1 7" id="KW-0723">Serine/threonine-protein kinase</keyword>
<dbReference type="InterPro" id="IPR017441">
    <property type="entry name" value="Protein_kinase_ATP_BS"/>
</dbReference>
<dbReference type="GO" id="GO:0004674">
    <property type="term" value="F:protein serine/threonine kinase activity"/>
    <property type="evidence" value="ECO:0007669"/>
    <property type="project" value="UniProtKB-KW"/>
</dbReference>
<organism evidence="9 10">
    <name type="scientific">Strongyloides papillosus</name>
    <name type="common">Intestinal threadworm</name>
    <dbReference type="NCBI Taxonomy" id="174720"/>
    <lineage>
        <taxon>Eukaryota</taxon>
        <taxon>Metazoa</taxon>
        <taxon>Ecdysozoa</taxon>
        <taxon>Nematoda</taxon>
        <taxon>Chromadorea</taxon>
        <taxon>Rhabditida</taxon>
        <taxon>Tylenchina</taxon>
        <taxon>Panagrolaimomorpha</taxon>
        <taxon>Strongyloidoidea</taxon>
        <taxon>Strongyloididae</taxon>
        <taxon>Strongyloides</taxon>
    </lineage>
</organism>
<dbReference type="GO" id="GO:0005737">
    <property type="term" value="C:cytoplasm"/>
    <property type="evidence" value="ECO:0007669"/>
    <property type="project" value="TreeGrafter"/>
</dbReference>
<dbReference type="Pfam" id="PF00069">
    <property type="entry name" value="Pkinase"/>
    <property type="match status" value="1"/>
</dbReference>
<accession>A0A0N5B6F4</accession>
<dbReference type="SMART" id="SM00220">
    <property type="entry name" value="S_TKc"/>
    <property type="match status" value="1"/>
</dbReference>
<dbReference type="GO" id="GO:0006974">
    <property type="term" value="P:DNA damage response"/>
    <property type="evidence" value="ECO:0007669"/>
    <property type="project" value="TreeGrafter"/>
</dbReference>
<comment type="similarity">
    <text evidence="7">Belongs to the protein kinase superfamily.</text>
</comment>
<evidence type="ECO:0000259" key="8">
    <source>
        <dbReference type="PROSITE" id="PS50011"/>
    </source>
</evidence>
<evidence type="ECO:0000313" key="10">
    <source>
        <dbReference type="WBParaSite" id="SPAL_0000164400.1"/>
    </source>
</evidence>
<dbReference type="GO" id="GO:0005524">
    <property type="term" value="F:ATP binding"/>
    <property type="evidence" value="ECO:0007669"/>
    <property type="project" value="UniProtKB-UniRule"/>
</dbReference>
<evidence type="ECO:0000256" key="5">
    <source>
        <dbReference type="ARBA" id="ARBA00022840"/>
    </source>
</evidence>
<dbReference type="Proteomes" id="UP000046392">
    <property type="component" value="Unplaced"/>
</dbReference>
<evidence type="ECO:0000256" key="7">
    <source>
        <dbReference type="RuleBase" id="RU000304"/>
    </source>
</evidence>
<feature type="binding site" evidence="6">
    <location>
        <position position="63"/>
    </location>
    <ligand>
        <name>ATP</name>
        <dbReference type="ChEBI" id="CHEBI:30616"/>
    </ligand>
</feature>
<dbReference type="PANTHER" id="PTHR43895">
    <property type="entry name" value="CALCIUM/CALMODULIN-DEPENDENT PROTEIN KINASE KINASE-RELATED"/>
    <property type="match status" value="1"/>
</dbReference>
<proteinExistence type="inferred from homology"/>
<dbReference type="InterPro" id="IPR008271">
    <property type="entry name" value="Ser/Thr_kinase_AS"/>
</dbReference>
<evidence type="ECO:0000256" key="6">
    <source>
        <dbReference type="PROSITE-ProRule" id="PRU10141"/>
    </source>
</evidence>
<dbReference type="GO" id="GO:0030010">
    <property type="term" value="P:establishment of cell polarity"/>
    <property type="evidence" value="ECO:0007669"/>
    <property type="project" value="TreeGrafter"/>
</dbReference>
<dbReference type="STRING" id="174720.A0A0N5B6F4"/>
<dbReference type="PANTHER" id="PTHR43895:SF150">
    <property type="entry name" value="SERINE_THREONINE-PROTEIN KINASE STK11"/>
    <property type="match status" value="1"/>
</dbReference>
<dbReference type="WBParaSite" id="SPAL_0000164400.1">
    <property type="protein sequence ID" value="SPAL_0000164400.1"/>
    <property type="gene ID" value="SPAL_0000164400"/>
</dbReference>
<reference evidence="10" key="1">
    <citation type="submission" date="2017-02" db="UniProtKB">
        <authorList>
            <consortium name="WormBaseParasite"/>
        </authorList>
    </citation>
    <scope>IDENTIFICATION</scope>
</reference>
<keyword evidence="9" id="KW-1185">Reference proteome</keyword>
<dbReference type="PROSITE" id="PS50011">
    <property type="entry name" value="PROTEIN_KINASE_DOM"/>
    <property type="match status" value="1"/>
</dbReference>
<sequence>MLSRRKRPRLDAGNFDDTSGGSMRPFNSLDVQNLKIHSELGCGSYATVMLVYNEMKREYYACKMFNSLHRTMFENEYKIMERLRGHPNIINVLGMKQNRNGEIGMFLEYASHGDLFDKITPDVGMPLVDAWRLFINLMNGISFMHNRGIAHRDIKPENLLISHNNVLKIADFGFSTHFSINGVEKYLTNTVGSPAYMALEVYHPPYRAEPSDIWQCGVVLFAMLTGKLPWRKACTTNPDFAEYVMGKRFKIDICTSSLSLDALSLISEMLCINPEKRATLKDIAEHRFLKSNPRESNGSLRALDSLSTTINDSGNKVTSFTQPVRMVSKNGNFENIDVATQSVDNNNAALKYDNWISQPSRNDLEIHDEDVSNLGDLKNWWRDSLLQGSRFFVSVPKRDFINAVVLYFEDRNYSTLNTGFNGVKFSSRVKEDGLIFLMRTFGVVNKGTRYTYVHFRRLGGSGYDFITMFHQLKKELSCRVYDNI</sequence>
<dbReference type="GO" id="GO:1901610">
    <property type="term" value="P:positive regulation of vesicle transport along microtubule"/>
    <property type="evidence" value="ECO:0007669"/>
    <property type="project" value="TreeGrafter"/>
</dbReference>
<dbReference type="InterPro" id="IPR011009">
    <property type="entry name" value="Kinase-like_dom_sf"/>
</dbReference>
<dbReference type="Gene3D" id="1.10.510.10">
    <property type="entry name" value="Transferase(Phosphotransferase) domain 1"/>
    <property type="match status" value="1"/>
</dbReference>
<keyword evidence="3 6" id="KW-0547">Nucleotide-binding</keyword>
<dbReference type="SUPFAM" id="SSF56112">
    <property type="entry name" value="Protein kinase-like (PK-like)"/>
    <property type="match status" value="1"/>
</dbReference>
<keyword evidence="5 6" id="KW-0067">ATP-binding</keyword>
<feature type="domain" description="Protein kinase" evidence="8">
    <location>
        <begin position="34"/>
        <end position="289"/>
    </location>
</feature>
<dbReference type="GO" id="GO:0030111">
    <property type="term" value="P:regulation of Wnt signaling pathway"/>
    <property type="evidence" value="ECO:0007669"/>
    <property type="project" value="TreeGrafter"/>
</dbReference>
<name>A0A0N5B6F4_STREA</name>
<dbReference type="GO" id="GO:0005634">
    <property type="term" value="C:nucleus"/>
    <property type="evidence" value="ECO:0007669"/>
    <property type="project" value="TreeGrafter"/>
</dbReference>
<evidence type="ECO:0000313" key="9">
    <source>
        <dbReference type="Proteomes" id="UP000046392"/>
    </source>
</evidence>
<evidence type="ECO:0000256" key="1">
    <source>
        <dbReference type="ARBA" id="ARBA00022527"/>
    </source>
</evidence>
<dbReference type="InterPro" id="IPR000719">
    <property type="entry name" value="Prot_kinase_dom"/>
</dbReference>
<evidence type="ECO:0000256" key="4">
    <source>
        <dbReference type="ARBA" id="ARBA00022777"/>
    </source>
</evidence>
<dbReference type="PROSITE" id="PS00108">
    <property type="entry name" value="PROTEIN_KINASE_ST"/>
    <property type="match status" value="1"/>
</dbReference>
<dbReference type="PROSITE" id="PS00107">
    <property type="entry name" value="PROTEIN_KINASE_ATP"/>
    <property type="match status" value="1"/>
</dbReference>
<keyword evidence="4" id="KW-0418">Kinase</keyword>
<dbReference type="AlphaFoldDB" id="A0A0N5B6F4"/>
<protein>
    <submittedName>
        <fullName evidence="10">Protein kinase domain-containing protein</fullName>
    </submittedName>
</protein>
<evidence type="ECO:0000256" key="3">
    <source>
        <dbReference type="ARBA" id="ARBA00022741"/>
    </source>
</evidence>
<evidence type="ECO:0000256" key="2">
    <source>
        <dbReference type="ARBA" id="ARBA00022679"/>
    </source>
</evidence>
<keyword evidence="2" id="KW-0808">Transferase</keyword>